<evidence type="ECO:0000313" key="2">
    <source>
        <dbReference type="EMBL" id="MPM63753.1"/>
    </source>
</evidence>
<proteinExistence type="predicted"/>
<dbReference type="EMBL" id="VSSQ01019584">
    <property type="protein sequence ID" value="MPM63753.1"/>
    <property type="molecule type" value="Genomic_DNA"/>
</dbReference>
<evidence type="ECO:0000256" key="1">
    <source>
        <dbReference type="SAM" id="MobiDB-lite"/>
    </source>
</evidence>
<dbReference type="AlphaFoldDB" id="A0A645BKK9"/>
<gene>
    <name evidence="2" type="ORF">SDC9_110636</name>
</gene>
<feature type="region of interest" description="Disordered" evidence="1">
    <location>
        <begin position="1"/>
        <end position="23"/>
    </location>
</feature>
<feature type="compositionally biased region" description="Polar residues" evidence="1">
    <location>
        <begin position="9"/>
        <end position="19"/>
    </location>
</feature>
<accession>A0A645BKK9</accession>
<comment type="caution">
    <text evidence="2">The sequence shown here is derived from an EMBL/GenBank/DDBJ whole genome shotgun (WGS) entry which is preliminary data.</text>
</comment>
<reference evidence="2" key="1">
    <citation type="submission" date="2019-08" db="EMBL/GenBank/DDBJ databases">
        <authorList>
            <person name="Kucharzyk K."/>
            <person name="Murdoch R.W."/>
            <person name="Higgins S."/>
            <person name="Loffler F."/>
        </authorList>
    </citation>
    <scope>NUCLEOTIDE SEQUENCE</scope>
</reference>
<sequence>MVDNAKSFRLNTDRNNGNESSEKPFLSRANEWIDTGELFPEATSAIRHYGDSMPEYPSGFILLLKRMIDLGLIIWGRNYDFMF</sequence>
<protein>
    <submittedName>
        <fullName evidence="2">Uncharacterized protein</fullName>
    </submittedName>
</protein>
<organism evidence="2">
    <name type="scientific">bioreactor metagenome</name>
    <dbReference type="NCBI Taxonomy" id="1076179"/>
    <lineage>
        <taxon>unclassified sequences</taxon>
        <taxon>metagenomes</taxon>
        <taxon>ecological metagenomes</taxon>
    </lineage>
</organism>
<name>A0A645BKK9_9ZZZZ</name>